<evidence type="ECO:0000313" key="1">
    <source>
        <dbReference type="EMBL" id="OIR07523.1"/>
    </source>
</evidence>
<organism evidence="1">
    <name type="scientific">mine drainage metagenome</name>
    <dbReference type="NCBI Taxonomy" id="410659"/>
    <lineage>
        <taxon>unclassified sequences</taxon>
        <taxon>metagenomes</taxon>
        <taxon>ecological metagenomes</taxon>
    </lineage>
</organism>
<protein>
    <recommendedName>
        <fullName evidence="2">DUF1684 domain-containing protein</fullName>
    </recommendedName>
</protein>
<dbReference type="PANTHER" id="PTHR41913">
    <property type="entry name" value="DUF1684 DOMAIN-CONTAINING PROTEIN"/>
    <property type="match status" value="1"/>
</dbReference>
<proteinExistence type="predicted"/>
<dbReference type="InterPro" id="IPR012467">
    <property type="entry name" value="DUF1684"/>
</dbReference>
<comment type="caution">
    <text evidence="1">The sequence shown here is derived from an EMBL/GenBank/DDBJ whole genome shotgun (WGS) entry which is preliminary data.</text>
</comment>
<name>A0A1J5SHY1_9ZZZZ</name>
<dbReference type="EMBL" id="MLJW01000036">
    <property type="protein sequence ID" value="OIR07523.1"/>
    <property type="molecule type" value="Genomic_DNA"/>
</dbReference>
<accession>A0A1J5SHY1</accession>
<dbReference type="AlphaFoldDB" id="A0A1J5SHY1"/>
<dbReference type="PANTHER" id="PTHR41913:SF1">
    <property type="entry name" value="DUF1684 DOMAIN-CONTAINING PROTEIN"/>
    <property type="match status" value="1"/>
</dbReference>
<dbReference type="Pfam" id="PF07920">
    <property type="entry name" value="DUF1684"/>
    <property type="match status" value="1"/>
</dbReference>
<gene>
    <name evidence="1" type="ORF">GALL_101840</name>
</gene>
<evidence type="ECO:0008006" key="2">
    <source>
        <dbReference type="Google" id="ProtNLM"/>
    </source>
</evidence>
<sequence length="293" mass="33042">MNQKLFSFLVVILFASSTSFAQNSYQAEIENWKQKRIDYLRSEDGWLNLVGLFWLHQGKNTFGSGDDVEIKFPKNSITKNAGYFELNGTTVTLFVNDSTDVTINNKNIRKAIIFSDDSQNIFATYGSLKWNIIKREDKTGIRLRDLKSNLAKDFKGVDRFATDSSWRIKAYLKRPHDNTGVFITNILGQTKAETTAGKLIFNFANKEYALDALEEDDQLFILFGDATSGKETYPSGRFMYADKPGADGITILDFNKAFNPPCAFTSFATCPLPPKQNILPFAITAGEKNYGHH</sequence>
<reference evidence="1" key="1">
    <citation type="submission" date="2016-10" db="EMBL/GenBank/DDBJ databases">
        <title>Sequence of Gallionella enrichment culture.</title>
        <authorList>
            <person name="Poehlein A."/>
            <person name="Muehling M."/>
            <person name="Daniel R."/>
        </authorList>
    </citation>
    <scope>NUCLEOTIDE SEQUENCE</scope>
</reference>